<evidence type="ECO:0000313" key="3">
    <source>
        <dbReference type="EMBL" id="CAG7624576.1"/>
    </source>
</evidence>
<feature type="domain" description="Glycosyltransferase subfamily 4-like N-terminal" evidence="2">
    <location>
        <begin position="19"/>
        <end position="165"/>
    </location>
</feature>
<dbReference type="Proteomes" id="UP000730618">
    <property type="component" value="Unassembled WGS sequence"/>
</dbReference>
<keyword evidence="3" id="KW-0808">Transferase</keyword>
<dbReference type="EMBL" id="CAJVCE010000002">
    <property type="protein sequence ID" value="CAG7624576.1"/>
    <property type="molecule type" value="Genomic_DNA"/>
</dbReference>
<evidence type="ECO:0000259" key="2">
    <source>
        <dbReference type="Pfam" id="PF13439"/>
    </source>
</evidence>
<sequence length="359" mass="40258">MRLLMVAPEQFPVPGGGSVEICMLAIAKKLAKQHHVTIVSRQKGGSQTISRIGHNLTIVRVPSGSSNRYISSVLRFMKGRKYDLIQVDNRPYFMAQIKRAFPRTPVSLFLHSLTFVPRTKSINACLHKADLIIANSNSLQHNLNKLFPAQRHKIRTVHLGVDTERFKPSGRRPSKRSCVILFVGRVIPRKGVPVLIKAVRKVRKQWGSATLLVAGKGKRAYLGELKRQARKQNVPVKFLGNIPHNKIHRVYRLADCFVCPSQEHEAFGLVNVEAMASGIPVIASNIGGIKEIVKHGHNGYLVAKYKKAKAFAQYIVKIAKNRSLQARLGRNGRMTVKRNFSWGNTASKLSVIYLRRAMK</sequence>
<dbReference type="InterPro" id="IPR001296">
    <property type="entry name" value="Glyco_trans_1"/>
</dbReference>
<keyword evidence="4" id="KW-1185">Reference proteome</keyword>
<feature type="domain" description="Glycosyl transferase family 1" evidence="1">
    <location>
        <begin position="175"/>
        <end position="333"/>
    </location>
</feature>
<accession>A0ABN7TFQ3</accession>
<dbReference type="PANTHER" id="PTHR45947:SF3">
    <property type="entry name" value="SULFOQUINOVOSYL TRANSFERASE SQD2"/>
    <property type="match status" value="1"/>
</dbReference>
<organism evidence="3 4">
    <name type="scientific">Paenibacillus allorhizosphaerae</name>
    <dbReference type="NCBI Taxonomy" id="2849866"/>
    <lineage>
        <taxon>Bacteria</taxon>
        <taxon>Bacillati</taxon>
        <taxon>Bacillota</taxon>
        <taxon>Bacilli</taxon>
        <taxon>Bacillales</taxon>
        <taxon>Paenibacillaceae</taxon>
        <taxon>Paenibacillus</taxon>
    </lineage>
</organism>
<dbReference type="InterPro" id="IPR028098">
    <property type="entry name" value="Glyco_trans_4-like_N"/>
</dbReference>
<dbReference type="Pfam" id="PF13439">
    <property type="entry name" value="Glyco_transf_4"/>
    <property type="match status" value="1"/>
</dbReference>
<keyword evidence="3" id="KW-0328">Glycosyltransferase</keyword>
<evidence type="ECO:0000259" key="1">
    <source>
        <dbReference type="Pfam" id="PF00534"/>
    </source>
</evidence>
<dbReference type="GO" id="GO:0016757">
    <property type="term" value="F:glycosyltransferase activity"/>
    <property type="evidence" value="ECO:0007669"/>
    <property type="project" value="UniProtKB-KW"/>
</dbReference>
<evidence type="ECO:0000313" key="4">
    <source>
        <dbReference type="Proteomes" id="UP000730618"/>
    </source>
</evidence>
<gene>
    <name evidence="3" type="primary">cotSA</name>
    <name evidence="3" type="ORF">PAECIP111802_01079</name>
</gene>
<dbReference type="Pfam" id="PF00534">
    <property type="entry name" value="Glycos_transf_1"/>
    <property type="match status" value="1"/>
</dbReference>
<dbReference type="RefSeq" id="WP_218097410.1">
    <property type="nucleotide sequence ID" value="NZ_CAJVCE010000002.1"/>
</dbReference>
<keyword evidence="3" id="KW-0167">Capsid protein</keyword>
<reference evidence="3 4" key="1">
    <citation type="submission" date="2021-06" db="EMBL/GenBank/DDBJ databases">
        <authorList>
            <person name="Criscuolo A."/>
        </authorList>
    </citation>
    <scope>NUCLEOTIDE SEQUENCE [LARGE SCALE GENOMIC DNA]</scope>
    <source>
        <strain evidence="4">CIP 111802</strain>
    </source>
</reference>
<proteinExistence type="predicted"/>
<keyword evidence="3" id="KW-0946">Virion</keyword>
<comment type="caution">
    <text evidence="3">The sequence shown here is derived from an EMBL/GenBank/DDBJ whole genome shotgun (WGS) entry which is preliminary data.</text>
</comment>
<dbReference type="InterPro" id="IPR050194">
    <property type="entry name" value="Glycosyltransferase_grp1"/>
</dbReference>
<dbReference type="PANTHER" id="PTHR45947">
    <property type="entry name" value="SULFOQUINOVOSYL TRANSFERASE SQD2"/>
    <property type="match status" value="1"/>
</dbReference>
<name>A0ABN7TFQ3_9BACL</name>
<dbReference type="CDD" id="cd03801">
    <property type="entry name" value="GT4_PimA-like"/>
    <property type="match status" value="1"/>
</dbReference>
<dbReference type="EC" id="2.4.-.-" evidence="3"/>
<protein>
    <submittedName>
        <fullName evidence="3">Spore coat protein SA</fullName>
        <ecNumber evidence="3">2.4.-.-</ecNumber>
    </submittedName>
</protein>